<dbReference type="HOGENOM" id="CLU_1732824_0_0_1"/>
<organism evidence="3 4">
    <name type="scientific">Tulasnella calospora MUT 4182</name>
    <dbReference type="NCBI Taxonomy" id="1051891"/>
    <lineage>
        <taxon>Eukaryota</taxon>
        <taxon>Fungi</taxon>
        <taxon>Dikarya</taxon>
        <taxon>Basidiomycota</taxon>
        <taxon>Agaricomycotina</taxon>
        <taxon>Agaricomycetes</taxon>
        <taxon>Cantharellales</taxon>
        <taxon>Tulasnellaceae</taxon>
        <taxon>Tulasnella</taxon>
    </lineage>
</organism>
<dbReference type="Proteomes" id="UP000054248">
    <property type="component" value="Unassembled WGS sequence"/>
</dbReference>
<keyword evidence="2" id="KW-0812">Transmembrane</keyword>
<feature type="transmembrane region" description="Helical" evidence="2">
    <location>
        <begin position="122"/>
        <end position="142"/>
    </location>
</feature>
<gene>
    <name evidence="3" type="ORF">M407DRAFT_35127</name>
</gene>
<proteinExistence type="predicted"/>
<feature type="region of interest" description="Disordered" evidence="1">
    <location>
        <begin position="1"/>
        <end position="105"/>
    </location>
</feature>
<keyword evidence="2" id="KW-0472">Membrane</keyword>
<name>A0A0C3K1P5_9AGAM</name>
<sequence>MTTHAPQDTAPLPRSGSFQALSLVTARPRGDVLYKTSQSSTRTDEPIENPRSQTPTRLPRTSVDDTQAPQGDDVPTSLPAGAAGSLSQVKREALPSTHGRKSTGQSLRAIGNDLSFPRIKPVIFPFVSLIGGLVLALSHHLFNQWADGRTV</sequence>
<protein>
    <submittedName>
        <fullName evidence="3">Uncharacterized protein</fullName>
    </submittedName>
</protein>
<dbReference type="EMBL" id="KN824213">
    <property type="protein sequence ID" value="KIO15323.1"/>
    <property type="molecule type" value="Genomic_DNA"/>
</dbReference>
<accession>A0A0C3K1P5</accession>
<dbReference type="AlphaFoldDB" id="A0A0C3K1P5"/>
<evidence type="ECO:0000313" key="3">
    <source>
        <dbReference type="EMBL" id="KIO15323.1"/>
    </source>
</evidence>
<evidence type="ECO:0000313" key="4">
    <source>
        <dbReference type="Proteomes" id="UP000054248"/>
    </source>
</evidence>
<evidence type="ECO:0000256" key="2">
    <source>
        <dbReference type="SAM" id="Phobius"/>
    </source>
</evidence>
<evidence type="ECO:0000256" key="1">
    <source>
        <dbReference type="SAM" id="MobiDB-lite"/>
    </source>
</evidence>
<keyword evidence="2" id="KW-1133">Transmembrane helix</keyword>
<keyword evidence="4" id="KW-1185">Reference proteome</keyword>
<reference evidence="4" key="2">
    <citation type="submission" date="2015-01" db="EMBL/GenBank/DDBJ databases">
        <title>Evolutionary Origins and Diversification of the Mycorrhizal Mutualists.</title>
        <authorList>
            <consortium name="DOE Joint Genome Institute"/>
            <consortium name="Mycorrhizal Genomics Consortium"/>
            <person name="Kohler A."/>
            <person name="Kuo A."/>
            <person name="Nagy L.G."/>
            <person name="Floudas D."/>
            <person name="Copeland A."/>
            <person name="Barry K.W."/>
            <person name="Cichocki N."/>
            <person name="Veneault-Fourrey C."/>
            <person name="LaButti K."/>
            <person name="Lindquist E.A."/>
            <person name="Lipzen A."/>
            <person name="Lundell T."/>
            <person name="Morin E."/>
            <person name="Murat C."/>
            <person name="Riley R."/>
            <person name="Ohm R."/>
            <person name="Sun H."/>
            <person name="Tunlid A."/>
            <person name="Henrissat B."/>
            <person name="Grigoriev I.V."/>
            <person name="Hibbett D.S."/>
            <person name="Martin F."/>
        </authorList>
    </citation>
    <scope>NUCLEOTIDE SEQUENCE [LARGE SCALE GENOMIC DNA]</scope>
    <source>
        <strain evidence="4">MUT 4182</strain>
    </source>
</reference>
<reference evidence="3 4" key="1">
    <citation type="submission" date="2014-04" db="EMBL/GenBank/DDBJ databases">
        <authorList>
            <consortium name="DOE Joint Genome Institute"/>
            <person name="Kuo A."/>
            <person name="Girlanda M."/>
            <person name="Perotto S."/>
            <person name="Kohler A."/>
            <person name="Nagy L.G."/>
            <person name="Floudas D."/>
            <person name="Copeland A."/>
            <person name="Barry K.W."/>
            <person name="Cichocki N."/>
            <person name="Veneault-Fourrey C."/>
            <person name="LaButti K."/>
            <person name="Lindquist E.A."/>
            <person name="Lipzen A."/>
            <person name="Lundell T."/>
            <person name="Morin E."/>
            <person name="Murat C."/>
            <person name="Sun H."/>
            <person name="Tunlid A."/>
            <person name="Henrissat B."/>
            <person name="Grigoriev I.V."/>
            <person name="Hibbett D.S."/>
            <person name="Martin F."/>
            <person name="Nordberg H.P."/>
            <person name="Cantor M.N."/>
            <person name="Hua S.X."/>
        </authorList>
    </citation>
    <scope>NUCLEOTIDE SEQUENCE [LARGE SCALE GENOMIC DNA]</scope>
    <source>
        <strain evidence="3 4">MUT 4182</strain>
    </source>
</reference>